<organism evidence="6 7">
    <name type="scientific">Christiangramia echinicola</name>
    <dbReference type="NCBI Taxonomy" id="279359"/>
    <lineage>
        <taxon>Bacteria</taxon>
        <taxon>Pseudomonadati</taxon>
        <taxon>Bacteroidota</taxon>
        <taxon>Flavobacteriia</taxon>
        <taxon>Flavobacteriales</taxon>
        <taxon>Flavobacteriaceae</taxon>
        <taxon>Christiangramia</taxon>
    </lineage>
</organism>
<dbReference type="Gene3D" id="2.40.170.20">
    <property type="entry name" value="TonB-dependent receptor, beta-barrel domain"/>
    <property type="match status" value="1"/>
</dbReference>
<proteinExistence type="predicted"/>
<reference evidence="6 7" key="1">
    <citation type="submission" date="2016-10" db="EMBL/GenBank/DDBJ databases">
        <authorList>
            <person name="Varghese N."/>
            <person name="Submissions S."/>
        </authorList>
    </citation>
    <scope>NUCLEOTIDE SEQUENCE [LARGE SCALE GENOMIC DNA]</scope>
    <source>
        <strain evidence="6 7">Mar_2010_102</strain>
    </source>
</reference>
<name>A0A1H1NRJ1_9FLAO</name>
<evidence type="ECO:0000256" key="4">
    <source>
        <dbReference type="SAM" id="SignalP"/>
    </source>
</evidence>
<evidence type="ECO:0000259" key="5">
    <source>
        <dbReference type="Pfam" id="PF14905"/>
    </source>
</evidence>
<keyword evidence="6" id="KW-0675">Receptor</keyword>
<keyword evidence="2" id="KW-0472">Membrane</keyword>
<dbReference type="Gene3D" id="2.60.40.1120">
    <property type="entry name" value="Carboxypeptidase-like, regulatory domain"/>
    <property type="match status" value="1"/>
</dbReference>
<dbReference type="InterPro" id="IPR008969">
    <property type="entry name" value="CarboxyPept-like_regulatory"/>
</dbReference>
<dbReference type="RefSeq" id="WP_089662129.1">
    <property type="nucleotide sequence ID" value="NZ_LT629745.1"/>
</dbReference>
<keyword evidence="3" id="KW-0998">Cell outer membrane</keyword>
<evidence type="ECO:0000256" key="3">
    <source>
        <dbReference type="ARBA" id="ARBA00023237"/>
    </source>
</evidence>
<dbReference type="EMBL" id="LT629745">
    <property type="protein sequence ID" value="SDS01606.1"/>
    <property type="molecule type" value="Genomic_DNA"/>
</dbReference>
<evidence type="ECO:0000313" key="6">
    <source>
        <dbReference type="EMBL" id="SDS01606.1"/>
    </source>
</evidence>
<dbReference type="AlphaFoldDB" id="A0A1H1NRJ1"/>
<dbReference type="Proteomes" id="UP000198858">
    <property type="component" value="Chromosome I"/>
</dbReference>
<accession>A0A1H1NRJ1</accession>
<feature type="domain" description="Outer membrane protein beta-barrel" evidence="5">
    <location>
        <begin position="447"/>
        <end position="900"/>
    </location>
</feature>
<dbReference type="Pfam" id="PF13715">
    <property type="entry name" value="CarbopepD_reg_2"/>
    <property type="match status" value="1"/>
</dbReference>
<keyword evidence="7" id="KW-1185">Reference proteome</keyword>
<sequence>MRFYLSLLGILISSMSFAQEFQISGKVVDDTSNPLESATIYTEIPADSSLVSYTISEKNGSFLLKGNTEAKKLNLIISYNGYAPHQQVIEVKKNIALEDIQLKLMDNALDEVTLTATRAPITIKKDTLEFNANSFNTRQDANLEDLMKKLPGVEVDSDGNITVNGKPVSRILVNGKEFFGDDPKIATKNLPKEIIDKVQVTDTKTKSEEFTGKAGDADNKTINIELKEDKNKGYFSRLTAGGGTDDRYELSGIGNYFKDDLRVSVLASSNNINSSGFSFDEVFDMMGGNARSVRFNSNGSFSINGNGFGSSGGITKSETAGFNFVNEWENDMELSVDYFYGKNDTETRTRIERENILPDSRYFTNSESSSNLVNDSHRANLRYEVEFDTLTRLSISPRFNANIGFSSRNRLEETLDENKEIQNASVTDEMEDLASADFTNRIDFIKRFGGRGSYLQVDLDHSHSKQQNDNFIFSESVFSSGGTDQIEVQDQLIDQDEKENSFGIGVSKRSVLADKLFLDINYEFSTSKSRNTRNVFDAIDGDYSGFNELLSNDFEVESYKHTPNAGVNYEGEKWRISTELGLLSTTLKTDNFLEEVTFDNTYNNLFVDADVRYSLERSKSVSLGYSTNAEVPSVRQLQPVIDRTNPLNIVVGNPELQPTFNQRVNFNFRNFDFASRSGFFTYLYFNFTDNQVVATSSLDENFIRRTTYTNVDGVISGNLGGSYTKTFKKDARELRMRLRANGGYNHNVGFINAVKYNSDQYTLSPGFQLTYAIDDLFEINPGYTLNYNDIRYDINSGRDQSYVNHTLSLEATTYWPKNVVFGNDISYNEYGNVSPGFDNTSLLWNMSLGYQFLKEKATLKVKVYDLLNQNVDTRRLVGDDYIQDVNNLILQRYGMLSFTYKFSSFGGGKPEGRRGGNRIIRM</sequence>
<feature type="chain" id="PRO_5009255804" evidence="4">
    <location>
        <begin position="19"/>
        <end position="922"/>
    </location>
</feature>
<evidence type="ECO:0000256" key="2">
    <source>
        <dbReference type="ARBA" id="ARBA00023136"/>
    </source>
</evidence>
<dbReference type="GO" id="GO:0009279">
    <property type="term" value="C:cell outer membrane"/>
    <property type="evidence" value="ECO:0007669"/>
    <property type="project" value="UniProtKB-SubCell"/>
</dbReference>
<dbReference type="SUPFAM" id="SSF56935">
    <property type="entry name" value="Porins"/>
    <property type="match status" value="1"/>
</dbReference>
<comment type="subcellular location">
    <subcellularLocation>
        <location evidence="1">Cell outer membrane</location>
    </subcellularLocation>
</comment>
<dbReference type="STRING" id="1250231.SAMN04488552_1832"/>
<gene>
    <name evidence="6" type="ORF">SAMN04488552_1832</name>
</gene>
<dbReference type="InterPro" id="IPR036942">
    <property type="entry name" value="Beta-barrel_TonB_sf"/>
</dbReference>
<keyword evidence="4" id="KW-0732">Signal</keyword>
<dbReference type="Pfam" id="PF14905">
    <property type="entry name" value="OMP_b-brl_3"/>
    <property type="match status" value="1"/>
</dbReference>
<dbReference type="SUPFAM" id="SSF49464">
    <property type="entry name" value="Carboxypeptidase regulatory domain-like"/>
    <property type="match status" value="1"/>
</dbReference>
<dbReference type="InterPro" id="IPR041700">
    <property type="entry name" value="OMP_b-brl_3"/>
</dbReference>
<evidence type="ECO:0000313" key="7">
    <source>
        <dbReference type="Proteomes" id="UP000198858"/>
    </source>
</evidence>
<evidence type="ECO:0000256" key="1">
    <source>
        <dbReference type="ARBA" id="ARBA00004442"/>
    </source>
</evidence>
<protein>
    <submittedName>
        <fullName evidence="6">Outer membrane receptor proteins, mostly Fe transport</fullName>
    </submittedName>
</protein>
<feature type="signal peptide" evidence="4">
    <location>
        <begin position="1"/>
        <end position="18"/>
    </location>
</feature>